<dbReference type="Pfam" id="PF09650">
    <property type="entry name" value="PHA_gran_rgn"/>
    <property type="match status" value="1"/>
</dbReference>
<reference evidence="1 2" key="1">
    <citation type="submission" date="2017-10" db="EMBL/GenBank/DDBJ databases">
        <title>Novel microbial diversity and functional potential in the marine mammal oral microbiome.</title>
        <authorList>
            <person name="Dudek N.K."/>
            <person name="Sun C.L."/>
            <person name="Burstein D."/>
            <person name="Kantor R.S."/>
            <person name="Aliaga Goltsman D.S."/>
            <person name="Bik E.M."/>
            <person name="Thomas B.C."/>
            <person name="Banfield J.F."/>
            <person name="Relman D.A."/>
        </authorList>
    </citation>
    <scope>NUCLEOTIDE SEQUENCE [LARGE SCALE GENOMIC DNA]</scope>
    <source>
        <strain evidence="1">DOLJORAL78_47_202</strain>
    </source>
</reference>
<dbReference type="InterPro" id="IPR013433">
    <property type="entry name" value="PHA_gran_rgn"/>
</dbReference>
<sequence length="43" mass="4710">MKKGVVELTDRSINLEITLGILAKAMKGRIEGHVNMALDKVLC</sequence>
<evidence type="ECO:0000313" key="1">
    <source>
        <dbReference type="EMBL" id="PIE63059.1"/>
    </source>
</evidence>
<comment type="caution">
    <text evidence="1">The sequence shown here is derived from an EMBL/GenBank/DDBJ whole genome shotgun (WGS) entry which is preliminary data.</text>
</comment>
<accession>A0A2G6MTW5</accession>
<gene>
    <name evidence="1" type="ORF">CSA25_02210</name>
</gene>
<name>A0A2G6MTW5_9BACT</name>
<dbReference type="Proteomes" id="UP000231203">
    <property type="component" value="Unassembled WGS sequence"/>
</dbReference>
<evidence type="ECO:0000313" key="2">
    <source>
        <dbReference type="Proteomes" id="UP000231203"/>
    </source>
</evidence>
<dbReference type="EMBL" id="PDTI01000019">
    <property type="protein sequence ID" value="PIE63059.1"/>
    <property type="molecule type" value="Genomic_DNA"/>
</dbReference>
<protein>
    <submittedName>
        <fullName evidence="1">Uncharacterized protein</fullName>
    </submittedName>
</protein>
<organism evidence="1 2">
    <name type="scientific">Desulfobacter postgatei</name>
    <dbReference type="NCBI Taxonomy" id="2293"/>
    <lineage>
        <taxon>Bacteria</taxon>
        <taxon>Pseudomonadati</taxon>
        <taxon>Thermodesulfobacteriota</taxon>
        <taxon>Desulfobacteria</taxon>
        <taxon>Desulfobacterales</taxon>
        <taxon>Desulfobacteraceae</taxon>
        <taxon>Desulfobacter</taxon>
    </lineage>
</organism>
<proteinExistence type="predicted"/>
<dbReference type="AlphaFoldDB" id="A0A2G6MTW5"/>